<gene>
    <name evidence="1" type="ORF">BC6307_19770</name>
</gene>
<evidence type="ECO:0008006" key="3">
    <source>
        <dbReference type="Google" id="ProtNLM"/>
    </source>
</evidence>
<proteinExistence type="predicted"/>
<accession>A0A223KV25</accession>
<reference evidence="1 2" key="1">
    <citation type="submission" date="2016-12" db="EMBL/GenBank/DDBJ databases">
        <title>The whole genome sequencing and assembly of Bacillus cohnii DSM 6307T strain.</title>
        <authorList>
            <person name="Lee Y.-J."/>
            <person name="Yi H."/>
            <person name="Bahn Y.-S."/>
            <person name="Kim J.F."/>
            <person name="Lee D.-W."/>
        </authorList>
    </citation>
    <scope>NUCLEOTIDE SEQUENCE [LARGE SCALE GENOMIC DNA]</scope>
    <source>
        <strain evidence="1 2">DSM 6307</strain>
    </source>
</reference>
<dbReference type="EMBL" id="CP018866">
    <property type="protein sequence ID" value="AST93341.1"/>
    <property type="molecule type" value="Genomic_DNA"/>
</dbReference>
<keyword evidence="2" id="KW-1185">Reference proteome</keyword>
<dbReference type="Proteomes" id="UP000215224">
    <property type="component" value="Chromosome"/>
</dbReference>
<organism evidence="1 2">
    <name type="scientific">Sutcliffiella cohnii</name>
    <dbReference type="NCBI Taxonomy" id="33932"/>
    <lineage>
        <taxon>Bacteria</taxon>
        <taxon>Bacillati</taxon>
        <taxon>Bacillota</taxon>
        <taxon>Bacilli</taxon>
        <taxon>Bacillales</taxon>
        <taxon>Bacillaceae</taxon>
        <taxon>Sutcliffiella</taxon>
    </lineage>
</organism>
<dbReference type="KEGG" id="bcoh:BC6307_19770"/>
<dbReference type="InterPro" id="IPR045527">
    <property type="entry name" value="DUF6470"/>
</dbReference>
<evidence type="ECO:0000313" key="2">
    <source>
        <dbReference type="Proteomes" id="UP000215224"/>
    </source>
</evidence>
<sequence length="184" mass="21140">MKIPQITIETKPFIMESSSTWHTLEIEQPQATIDIQQPHAEVSMQTIPSKLTIDQTQAWEDMGLKHIFRSIEEEAKKGHQHVQEGMARRASDGDELMKIENKYNALTEISKRNGTRKMHEFNIGFIPSPFSVKIDYQPSELNVDVKVNKAIINSHANKVNLTYQPGSLDFEIKQYNSIDIDFKI</sequence>
<dbReference type="Pfam" id="PF20074">
    <property type="entry name" value="DUF6470"/>
    <property type="match status" value="1"/>
</dbReference>
<dbReference type="STRING" id="1314751.GCA_001591425_03503"/>
<dbReference type="AlphaFoldDB" id="A0A223KV25"/>
<dbReference type="RefSeq" id="WP_066419097.1">
    <property type="nucleotide sequence ID" value="NZ_CP018866.1"/>
</dbReference>
<name>A0A223KV25_9BACI</name>
<evidence type="ECO:0000313" key="1">
    <source>
        <dbReference type="EMBL" id="AST93341.1"/>
    </source>
</evidence>
<protein>
    <recommendedName>
        <fullName evidence="3">YviE</fullName>
    </recommendedName>
</protein>